<evidence type="ECO:0000313" key="1">
    <source>
        <dbReference type="EMBL" id="MPN31604.1"/>
    </source>
</evidence>
<gene>
    <name evidence="1" type="ORF">SDC9_179078</name>
</gene>
<reference evidence="1" key="1">
    <citation type="submission" date="2019-08" db="EMBL/GenBank/DDBJ databases">
        <authorList>
            <person name="Kucharzyk K."/>
            <person name="Murdoch R.W."/>
            <person name="Higgins S."/>
            <person name="Loffler F."/>
        </authorList>
    </citation>
    <scope>NUCLEOTIDE SEQUENCE</scope>
</reference>
<name>A0A645H5P9_9ZZZZ</name>
<comment type="caution">
    <text evidence="1">The sequence shown here is derived from an EMBL/GenBank/DDBJ whole genome shotgun (WGS) entry which is preliminary data.</text>
</comment>
<dbReference type="EMBL" id="VSSQ01083188">
    <property type="protein sequence ID" value="MPN31604.1"/>
    <property type="molecule type" value="Genomic_DNA"/>
</dbReference>
<proteinExistence type="predicted"/>
<organism evidence="1">
    <name type="scientific">bioreactor metagenome</name>
    <dbReference type="NCBI Taxonomy" id="1076179"/>
    <lineage>
        <taxon>unclassified sequences</taxon>
        <taxon>metagenomes</taxon>
        <taxon>ecological metagenomes</taxon>
    </lineage>
</organism>
<dbReference type="AlphaFoldDB" id="A0A645H5P9"/>
<sequence>MAADVIATYMDVDLKTVEWVLVRVKNEIPTIKRGIATGGHTSLILFRFTYILCVAVCPSLLQGAGAASQRGYNPPAQSG</sequence>
<protein>
    <submittedName>
        <fullName evidence="1">Uncharacterized protein</fullName>
    </submittedName>
</protein>
<accession>A0A645H5P9</accession>